<comment type="similarity">
    <text evidence="2">Belongs to the MgtC/SapB family.</text>
</comment>
<evidence type="ECO:0000313" key="10">
    <source>
        <dbReference type="Proteomes" id="UP000290909"/>
    </source>
</evidence>
<feature type="domain" description="MgtC/SapB/SrpB/YhiD N-terminal" evidence="8">
    <location>
        <begin position="33"/>
        <end position="154"/>
    </location>
</feature>
<dbReference type="GO" id="GO:0005886">
    <property type="term" value="C:plasma membrane"/>
    <property type="evidence" value="ECO:0007669"/>
    <property type="project" value="UniProtKB-SubCell"/>
</dbReference>
<dbReference type="STRING" id="1408416.GCA_000702765_01171"/>
<gene>
    <name evidence="9" type="primary">sapB_2</name>
    <name evidence="9" type="ORF">NCTC10172_01101</name>
</gene>
<proteinExistence type="inferred from homology"/>
<dbReference type="EMBL" id="LR215050">
    <property type="protein sequence ID" value="VEU83052.1"/>
    <property type="molecule type" value="Genomic_DNA"/>
</dbReference>
<keyword evidence="10" id="KW-1185">Reference proteome</keyword>
<dbReference type="Pfam" id="PF02308">
    <property type="entry name" value="MgtC"/>
    <property type="match status" value="1"/>
</dbReference>
<evidence type="ECO:0000256" key="7">
    <source>
        <dbReference type="SAM" id="Phobius"/>
    </source>
</evidence>
<dbReference type="Proteomes" id="UP000290909">
    <property type="component" value="Chromosome"/>
</dbReference>
<organism evidence="9 10">
    <name type="scientific">Acholeplasma hippikon</name>
    <dbReference type="NCBI Taxonomy" id="264636"/>
    <lineage>
        <taxon>Bacteria</taxon>
        <taxon>Bacillati</taxon>
        <taxon>Mycoplasmatota</taxon>
        <taxon>Mollicutes</taxon>
        <taxon>Acholeplasmatales</taxon>
        <taxon>Acholeplasmataceae</taxon>
        <taxon>Acholeplasma</taxon>
    </lineage>
</organism>
<evidence type="ECO:0000256" key="1">
    <source>
        <dbReference type="ARBA" id="ARBA00004651"/>
    </source>
</evidence>
<dbReference type="KEGG" id="ahk:NCTC10172_01101"/>
<dbReference type="InterPro" id="IPR049177">
    <property type="entry name" value="MgtC_SapB_SrpB_YhiD_N"/>
</dbReference>
<reference evidence="9 10" key="1">
    <citation type="submission" date="2019-01" db="EMBL/GenBank/DDBJ databases">
        <authorList>
            <consortium name="Pathogen Informatics"/>
        </authorList>
    </citation>
    <scope>NUCLEOTIDE SEQUENCE [LARGE SCALE GENOMIC DNA]</scope>
    <source>
        <strain evidence="9 10">NCTC10172</strain>
    </source>
</reference>
<evidence type="ECO:0000256" key="6">
    <source>
        <dbReference type="ARBA" id="ARBA00023136"/>
    </source>
</evidence>
<feature type="transmembrane region" description="Helical" evidence="7">
    <location>
        <begin position="54"/>
        <end position="75"/>
    </location>
</feature>
<feature type="transmembrane region" description="Helical" evidence="7">
    <location>
        <begin position="113"/>
        <end position="132"/>
    </location>
</feature>
<accession>A0A449BKU8</accession>
<dbReference type="InterPro" id="IPR003416">
    <property type="entry name" value="MgtC/SapB/SrpB/YhiD_fam"/>
</dbReference>
<evidence type="ECO:0000313" key="9">
    <source>
        <dbReference type="EMBL" id="VEU83052.1"/>
    </source>
</evidence>
<keyword evidence="6 7" id="KW-0472">Membrane</keyword>
<evidence type="ECO:0000256" key="4">
    <source>
        <dbReference type="ARBA" id="ARBA00022692"/>
    </source>
</evidence>
<dbReference type="PANTHER" id="PTHR33778">
    <property type="entry name" value="PROTEIN MGTC"/>
    <property type="match status" value="1"/>
</dbReference>
<feature type="transmembrane region" description="Helical" evidence="7">
    <location>
        <begin position="23"/>
        <end position="42"/>
    </location>
</feature>
<evidence type="ECO:0000259" key="8">
    <source>
        <dbReference type="Pfam" id="PF02308"/>
    </source>
</evidence>
<dbReference type="PRINTS" id="PR01837">
    <property type="entry name" value="MGTCSAPBPROT"/>
</dbReference>
<keyword evidence="4 7" id="KW-0812">Transmembrane</keyword>
<protein>
    <submittedName>
        <fullName evidence="9">Putative Mg(2+) transport ATPase</fullName>
    </submittedName>
</protein>
<keyword evidence="5 7" id="KW-1133">Transmembrane helix</keyword>
<sequence>MNFLFDLPEGFDLVSDFLTLEEWLFVIVIPMAIVFGVTFYIGLERQNVGKAAGISAHVLVGLGALMISLVQRIMYYDQINAGLDPEGQRVIAQVVSGIGFIGAGVIMKDNKNIIHGITTAATLWFSALLGIVCGSGHLWEGAFFGLFVVIFITIRDLKRGLNPLRSNKNSIGARLNPNKKITVQVSEEEKWNLTQ</sequence>
<evidence type="ECO:0000256" key="2">
    <source>
        <dbReference type="ARBA" id="ARBA00009298"/>
    </source>
</evidence>
<evidence type="ECO:0000256" key="5">
    <source>
        <dbReference type="ARBA" id="ARBA00022989"/>
    </source>
</evidence>
<dbReference type="PANTHER" id="PTHR33778:SF1">
    <property type="entry name" value="MAGNESIUM TRANSPORTER YHID-RELATED"/>
    <property type="match status" value="1"/>
</dbReference>
<comment type="subcellular location">
    <subcellularLocation>
        <location evidence="1">Cell membrane</location>
        <topology evidence="1">Multi-pass membrane protein</topology>
    </subcellularLocation>
</comment>
<name>A0A449BKU8_9MOLU</name>
<dbReference type="AlphaFoldDB" id="A0A449BKU8"/>
<feature type="transmembrane region" description="Helical" evidence="7">
    <location>
        <begin position="138"/>
        <end position="157"/>
    </location>
</feature>
<evidence type="ECO:0000256" key="3">
    <source>
        <dbReference type="ARBA" id="ARBA00022475"/>
    </source>
</evidence>
<keyword evidence="3" id="KW-1003">Cell membrane</keyword>
<feature type="transmembrane region" description="Helical" evidence="7">
    <location>
        <begin position="87"/>
        <end position="106"/>
    </location>
</feature>